<protein>
    <recommendedName>
        <fullName evidence="4">ADP ribosyltransferase domain-containing protein</fullName>
    </recommendedName>
</protein>
<reference evidence="2 3" key="1">
    <citation type="submission" date="2020-08" db="EMBL/GenBank/DDBJ databases">
        <title>Genome Sequencing of Nocardia wallacei strain FMUON74 and assembly.</title>
        <authorList>
            <person name="Toyokawa M."/>
            <person name="Uesaka K."/>
        </authorList>
    </citation>
    <scope>NUCLEOTIDE SEQUENCE [LARGE SCALE GENOMIC DNA]</scope>
    <source>
        <strain evidence="2 3">FMUON74</strain>
    </source>
</reference>
<keyword evidence="3" id="KW-1185">Reference proteome</keyword>
<proteinExistence type="predicted"/>
<accession>A0A7G1KSY9</accession>
<evidence type="ECO:0000313" key="2">
    <source>
        <dbReference type="EMBL" id="BCK57323.1"/>
    </source>
</evidence>
<evidence type="ECO:0000313" key="3">
    <source>
        <dbReference type="Proteomes" id="UP000516173"/>
    </source>
</evidence>
<dbReference type="KEGG" id="nwl:NWFMUON74_50950"/>
<evidence type="ECO:0008006" key="4">
    <source>
        <dbReference type="Google" id="ProtNLM"/>
    </source>
</evidence>
<dbReference type="Proteomes" id="UP000516173">
    <property type="component" value="Chromosome"/>
</dbReference>
<sequence>MIRPAVYYDAAGALTTAANNLFTEVDSRYGALSAGASMAGTYEEAKKWAESYDQHAFDALTGAAALARTMAAYAGTLRTLGHNHDVAEHTATHGDNTPAPDPPPLPAPLLYTCHAPLPSAGGPVNGLDEPLRIAEKVGIIVPNGDTEKLGSVADVWTQMQTAPAVSNLPAEIERIKGFFADIQTPECEYIEGHLAQLKTAADAVPASFGVLATACRDHSTQLAALREELKTQLEDLGKELAKELAITAAIGIATSFVTFGIGAAVASAKAVEIAARFARPIRAIIDAWKARNKYEGGIKGARTLQDVAKERKALQDIEQLGKKSADDLGKPSGMATRAELTQEEKFILNRGPTDRYGNDMISAIRENRVTPQMQEDINAYNRALDKLPPYEGKVVRHTELPKDELDSYIPGQPKTERAYTCTSTNPLGTGGGVNVGTKDVEYRITSKTGRQIHEYGGTKDEVQFKDQTDFFVRNKYFDDESQRWIIVMDEI</sequence>
<feature type="coiled-coil region" evidence="1">
    <location>
        <begin position="215"/>
        <end position="246"/>
    </location>
</feature>
<keyword evidence="1" id="KW-0175">Coiled coil</keyword>
<gene>
    <name evidence="2" type="ORF">NWFMUON74_50950</name>
</gene>
<dbReference type="Gene3D" id="3.90.176.10">
    <property type="entry name" value="Toxin ADP-ribosyltransferase, Chain A, domain 1"/>
    <property type="match status" value="1"/>
</dbReference>
<name>A0A7G1KSY9_9NOCA</name>
<dbReference type="EMBL" id="AP023396">
    <property type="protein sequence ID" value="BCK57323.1"/>
    <property type="molecule type" value="Genomic_DNA"/>
</dbReference>
<evidence type="ECO:0000256" key="1">
    <source>
        <dbReference type="SAM" id="Coils"/>
    </source>
</evidence>
<dbReference type="SUPFAM" id="SSF56399">
    <property type="entry name" value="ADP-ribosylation"/>
    <property type="match status" value="1"/>
</dbReference>
<dbReference type="AlphaFoldDB" id="A0A7G1KSY9"/>
<organism evidence="2 3">
    <name type="scientific">Nocardia wallacei</name>
    <dbReference type="NCBI Taxonomy" id="480035"/>
    <lineage>
        <taxon>Bacteria</taxon>
        <taxon>Bacillati</taxon>
        <taxon>Actinomycetota</taxon>
        <taxon>Actinomycetes</taxon>
        <taxon>Mycobacteriales</taxon>
        <taxon>Nocardiaceae</taxon>
        <taxon>Nocardia</taxon>
    </lineage>
</organism>